<keyword evidence="4" id="KW-1185">Reference proteome</keyword>
<feature type="transmembrane region" description="Helical" evidence="2">
    <location>
        <begin position="187"/>
        <end position="208"/>
    </location>
</feature>
<accession>A0AAU4K5X0</accession>
<feature type="region of interest" description="Disordered" evidence="1">
    <location>
        <begin position="1"/>
        <end position="28"/>
    </location>
</feature>
<keyword evidence="2" id="KW-0472">Membrane</keyword>
<name>A0AAU4K5X0_9NOCA</name>
<proteinExistence type="predicted"/>
<feature type="transmembrane region" description="Helical" evidence="2">
    <location>
        <begin position="40"/>
        <end position="61"/>
    </location>
</feature>
<evidence type="ECO:0000256" key="1">
    <source>
        <dbReference type="SAM" id="MobiDB-lite"/>
    </source>
</evidence>
<feature type="transmembrane region" description="Helical" evidence="2">
    <location>
        <begin position="316"/>
        <end position="338"/>
    </location>
</feature>
<reference evidence="3 4" key="1">
    <citation type="submission" date="2022-10" db="EMBL/GenBank/DDBJ databases">
        <title>The complete genomes of actinobacterial strains from the NBC collection.</title>
        <authorList>
            <person name="Joergensen T.S."/>
            <person name="Alvarez Arevalo M."/>
            <person name="Sterndorff E.B."/>
            <person name="Faurdal D."/>
            <person name="Vuksanovic O."/>
            <person name="Mourched A.-S."/>
            <person name="Charusanti P."/>
            <person name="Shaw S."/>
            <person name="Blin K."/>
            <person name="Weber T."/>
        </authorList>
    </citation>
    <scope>NUCLEOTIDE SEQUENCE [LARGE SCALE GENOMIC DNA]</scope>
    <source>
        <strain evidence="3 4">NBC_00319</strain>
    </source>
</reference>
<dbReference type="AlphaFoldDB" id="A0AAU4K5X0"/>
<feature type="transmembrane region" description="Helical" evidence="2">
    <location>
        <begin position="155"/>
        <end position="175"/>
    </location>
</feature>
<evidence type="ECO:0000256" key="2">
    <source>
        <dbReference type="SAM" id="Phobius"/>
    </source>
</evidence>
<gene>
    <name evidence="3" type="ORF">OG579_06645</name>
</gene>
<evidence type="ECO:0000313" key="4">
    <source>
        <dbReference type="Proteomes" id="UP001432128"/>
    </source>
</evidence>
<evidence type="ECO:0000313" key="3">
    <source>
        <dbReference type="EMBL" id="WUM21460.1"/>
    </source>
</evidence>
<dbReference type="KEGG" id="whr:OG579_06645"/>
<dbReference type="Proteomes" id="UP001432128">
    <property type="component" value="Chromosome"/>
</dbReference>
<sequence length="348" mass="36493">MSERHDAVLPSYPGEGRGDAESVPTPVPGDAGARLRRWRWVLVLLLGAVLTIAPLAGGMFYPAAQGQAMIGAFEPYMTTDRLDGFRADLDRLAVARAATVRLDAANRIDAGRFPQVAGFQTRYGDIDADMTGLLDRIDSARGDFGNLAAMRPLDVIPFVPVGAGLLLIGAGVWGLRRGHTVPGRIGAAALVLAVAVGLVAYPVATSMVSHSRAASPLLDRFDGVVTAEKVRDVQDYFVVLVGAVGQIDSSYRTAVDTPVSSRADLAGVDDLSASWQRMSSDFAGLIGTLNDNVKNYAGVARLDHRTDALGVGAFALLPWFLIGSGVLAGLLGAVGALGRTARRTTGAR</sequence>
<keyword evidence="2" id="KW-0812">Transmembrane</keyword>
<protein>
    <submittedName>
        <fullName evidence="3">Uncharacterized protein</fullName>
    </submittedName>
</protein>
<dbReference type="RefSeq" id="WP_328858527.1">
    <property type="nucleotide sequence ID" value="NZ_CP108021.1"/>
</dbReference>
<dbReference type="EMBL" id="CP108021">
    <property type="protein sequence ID" value="WUM21460.1"/>
    <property type="molecule type" value="Genomic_DNA"/>
</dbReference>
<keyword evidence="2" id="KW-1133">Transmembrane helix</keyword>
<organism evidence="3 4">
    <name type="scientific">Williamsia herbipolensis</name>
    <dbReference type="NCBI Taxonomy" id="1603258"/>
    <lineage>
        <taxon>Bacteria</taxon>
        <taxon>Bacillati</taxon>
        <taxon>Actinomycetota</taxon>
        <taxon>Actinomycetes</taxon>
        <taxon>Mycobacteriales</taxon>
        <taxon>Nocardiaceae</taxon>
        <taxon>Williamsia</taxon>
    </lineage>
</organism>